<protein>
    <submittedName>
        <fullName evidence="1">Uncharacterized protein</fullName>
    </submittedName>
</protein>
<organism evidence="1 2">
    <name type="scientific">Candidatus Doudnabacteria bacterium CG10_big_fil_rev_8_21_14_0_10_42_18</name>
    <dbReference type="NCBI Taxonomy" id="1974552"/>
    <lineage>
        <taxon>Bacteria</taxon>
        <taxon>Candidatus Doudnaibacteriota</taxon>
    </lineage>
</organism>
<accession>A0A2H0VAB5</accession>
<comment type="caution">
    <text evidence="1">The sequence shown here is derived from an EMBL/GenBank/DDBJ whole genome shotgun (WGS) entry which is preliminary data.</text>
</comment>
<name>A0A2H0VAB5_9BACT</name>
<reference evidence="2" key="1">
    <citation type="submission" date="2017-09" db="EMBL/GenBank/DDBJ databases">
        <title>Depth-based differentiation of microbial function through sediment-hosted aquifers and enrichment of novel symbionts in the deep terrestrial subsurface.</title>
        <authorList>
            <person name="Probst A.J."/>
            <person name="Ladd B."/>
            <person name="Jarett J.K."/>
            <person name="Geller-Mcgrath D.E."/>
            <person name="Sieber C.M.K."/>
            <person name="Emerson J.B."/>
            <person name="Anantharaman K."/>
            <person name="Thomas B.C."/>
            <person name="Malmstrom R."/>
            <person name="Stieglmeier M."/>
            <person name="Klingl A."/>
            <person name="Woyke T."/>
            <person name="Ryan C.M."/>
            <person name="Banfield J.F."/>
        </authorList>
    </citation>
    <scope>NUCLEOTIDE SEQUENCE [LARGE SCALE GENOMIC DNA]</scope>
</reference>
<proteinExistence type="predicted"/>
<dbReference type="EMBL" id="PFAK01000051">
    <property type="protein sequence ID" value="PIR96042.1"/>
    <property type="molecule type" value="Genomic_DNA"/>
</dbReference>
<evidence type="ECO:0000313" key="1">
    <source>
        <dbReference type="EMBL" id="PIR96042.1"/>
    </source>
</evidence>
<dbReference type="Proteomes" id="UP000230922">
    <property type="component" value="Unassembled WGS sequence"/>
</dbReference>
<evidence type="ECO:0000313" key="2">
    <source>
        <dbReference type="Proteomes" id="UP000230922"/>
    </source>
</evidence>
<dbReference type="AlphaFoldDB" id="A0A2H0VAB5"/>
<gene>
    <name evidence="1" type="ORF">COT92_03145</name>
</gene>
<sequence length="67" mass="7380">MKKYLFVIFTAALLIAIAVFYKQPAKAPSPEINNFEDCAAAGFPVIESIPRECRNASGVLFTEIITE</sequence>